<comment type="caution">
    <text evidence="2">The sequence shown here is derived from an EMBL/GenBank/DDBJ whole genome shotgun (WGS) entry which is preliminary data.</text>
</comment>
<proteinExistence type="predicted"/>
<feature type="transmembrane region" description="Helical" evidence="1">
    <location>
        <begin position="20"/>
        <end position="39"/>
    </location>
</feature>
<dbReference type="Proteomes" id="UP000532121">
    <property type="component" value="Unassembled WGS sequence"/>
</dbReference>
<protein>
    <submittedName>
        <fullName evidence="2">Uncharacterized protein</fullName>
    </submittedName>
</protein>
<gene>
    <name evidence="2" type="ORF">HHO37_04000</name>
</gene>
<feature type="transmembrane region" description="Helical" evidence="1">
    <location>
        <begin position="45"/>
        <end position="67"/>
    </location>
</feature>
<accession>A0A7X9LCZ6</accession>
<keyword evidence="1" id="KW-1133">Transmembrane helix</keyword>
<evidence type="ECO:0000313" key="2">
    <source>
        <dbReference type="EMBL" id="NMD48856.1"/>
    </source>
</evidence>
<name>A0A7X9LCZ6_STRRT</name>
<sequence>MGKREQQTKVTHLRAKKKRLTIYAICLIAAVGMRIYISIASKTSFIDGSLLIILLIFLSELIEWIVLKIKK</sequence>
<reference evidence="2 3" key="1">
    <citation type="submission" date="2020-04" db="EMBL/GenBank/DDBJ databases">
        <title>MicrobeNet Type strains.</title>
        <authorList>
            <person name="Nicholson A.C."/>
        </authorList>
    </citation>
    <scope>NUCLEOTIDE SEQUENCE [LARGE SCALE GENOMIC DNA]</scope>
    <source>
        <strain evidence="2 3">DSM 22768</strain>
    </source>
</reference>
<keyword evidence="1" id="KW-0812">Transmembrane</keyword>
<organism evidence="2 3">
    <name type="scientific">Streptococcus ratti</name>
    <dbReference type="NCBI Taxonomy" id="1341"/>
    <lineage>
        <taxon>Bacteria</taxon>
        <taxon>Bacillati</taxon>
        <taxon>Bacillota</taxon>
        <taxon>Bacilli</taxon>
        <taxon>Lactobacillales</taxon>
        <taxon>Streptococcaceae</taxon>
        <taxon>Streptococcus</taxon>
    </lineage>
</organism>
<dbReference type="EMBL" id="JABASA010000006">
    <property type="protein sequence ID" value="NMD48856.1"/>
    <property type="molecule type" value="Genomic_DNA"/>
</dbReference>
<evidence type="ECO:0000313" key="3">
    <source>
        <dbReference type="Proteomes" id="UP000532121"/>
    </source>
</evidence>
<dbReference type="RefSeq" id="WP_003086350.1">
    <property type="nucleotide sequence ID" value="NZ_CP043405.1"/>
</dbReference>
<evidence type="ECO:0000256" key="1">
    <source>
        <dbReference type="SAM" id="Phobius"/>
    </source>
</evidence>
<dbReference type="AlphaFoldDB" id="A0A7X9LCZ6"/>
<keyword evidence="1" id="KW-0472">Membrane</keyword>